<dbReference type="GO" id="GO:0006508">
    <property type="term" value="P:proteolysis"/>
    <property type="evidence" value="ECO:0007669"/>
    <property type="project" value="UniProtKB-KW"/>
</dbReference>
<dbReference type="InterPro" id="IPR000064">
    <property type="entry name" value="NLP_P60_dom"/>
</dbReference>
<keyword evidence="4" id="KW-0788">Thiol protease</keyword>
<dbReference type="Pfam" id="PF00877">
    <property type="entry name" value="NLPC_P60"/>
    <property type="match status" value="1"/>
</dbReference>
<accession>A0A6J6X5V9</accession>
<evidence type="ECO:0000259" key="5">
    <source>
        <dbReference type="PROSITE" id="PS51935"/>
    </source>
</evidence>
<dbReference type="AlphaFoldDB" id="A0A6J6X5V9"/>
<dbReference type="InterPro" id="IPR038765">
    <property type="entry name" value="Papain-like_cys_pep_sf"/>
</dbReference>
<dbReference type="SUPFAM" id="SSF54001">
    <property type="entry name" value="Cysteine proteinases"/>
    <property type="match status" value="1"/>
</dbReference>
<evidence type="ECO:0000256" key="2">
    <source>
        <dbReference type="ARBA" id="ARBA00022670"/>
    </source>
</evidence>
<comment type="similarity">
    <text evidence="1">Belongs to the peptidase C40 family.</text>
</comment>
<dbReference type="PANTHER" id="PTHR47359">
    <property type="entry name" value="PEPTIDOGLYCAN DL-ENDOPEPTIDASE CWLO"/>
    <property type="match status" value="1"/>
</dbReference>
<organism evidence="6">
    <name type="scientific">freshwater metagenome</name>
    <dbReference type="NCBI Taxonomy" id="449393"/>
    <lineage>
        <taxon>unclassified sequences</taxon>
        <taxon>metagenomes</taxon>
        <taxon>ecological metagenomes</taxon>
    </lineage>
</organism>
<feature type="domain" description="NlpC/P60" evidence="5">
    <location>
        <begin position="18"/>
        <end position="143"/>
    </location>
</feature>
<name>A0A6J6X5V9_9ZZZZ</name>
<keyword evidence="3" id="KW-0378">Hydrolase</keyword>
<dbReference type="Gene3D" id="3.90.1720.10">
    <property type="entry name" value="endopeptidase domain like (from Nostoc punctiforme)"/>
    <property type="match status" value="1"/>
</dbReference>
<evidence type="ECO:0000313" key="6">
    <source>
        <dbReference type="EMBL" id="CAB4789447.1"/>
    </source>
</evidence>
<dbReference type="EMBL" id="CAFAAB010000127">
    <property type="protein sequence ID" value="CAB4789447.1"/>
    <property type="molecule type" value="Genomic_DNA"/>
</dbReference>
<evidence type="ECO:0000256" key="4">
    <source>
        <dbReference type="ARBA" id="ARBA00022807"/>
    </source>
</evidence>
<dbReference type="PROSITE" id="PS51935">
    <property type="entry name" value="NLPC_P60"/>
    <property type="match status" value="1"/>
</dbReference>
<keyword evidence="2" id="KW-0645">Protease</keyword>
<proteinExistence type="inferred from homology"/>
<sequence length="143" mass="15356">MIAAIKKKPGVSGSAAGSKEGMAALAAAKSVIGTPYVWGGESPRYGFDCSGLTQWAWRQAGYRIPRTAATQYYGMRHIPLNKIQPGDLLFYYNLDNDHQIDHVVMYAGSGPWGLNTIIAAAHRGTNVSLAPIFTYGLIGVGRP</sequence>
<reference evidence="6" key="1">
    <citation type="submission" date="2020-05" db="EMBL/GenBank/DDBJ databases">
        <authorList>
            <person name="Chiriac C."/>
            <person name="Salcher M."/>
            <person name="Ghai R."/>
            <person name="Kavagutti S V."/>
        </authorList>
    </citation>
    <scope>NUCLEOTIDE SEQUENCE</scope>
</reference>
<gene>
    <name evidence="6" type="ORF">UFOPK2958_01058</name>
</gene>
<dbReference type="InterPro" id="IPR051794">
    <property type="entry name" value="PG_Endopeptidase_C40"/>
</dbReference>
<dbReference type="GO" id="GO:0008234">
    <property type="term" value="F:cysteine-type peptidase activity"/>
    <property type="evidence" value="ECO:0007669"/>
    <property type="project" value="UniProtKB-KW"/>
</dbReference>
<dbReference type="PANTHER" id="PTHR47359:SF3">
    <property type="entry name" value="NLP_P60 DOMAIN-CONTAINING PROTEIN-RELATED"/>
    <property type="match status" value="1"/>
</dbReference>
<evidence type="ECO:0000256" key="3">
    <source>
        <dbReference type="ARBA" id="ARBA00022801"/>
    </source>
</evidence>
<protein>
    <submittedName>
        <fullName evidence="6">Unannotated protein</fullName>
    </submittedName>
</protein>
<evidence type="ECO:0000256" key="1">
    <source>
        <dbReference type="ARBA" id="ARBA00007074"/>
    </source>
</evidence>